<proteinExistence type="predicted"/>
<keyword evidence="2" id="KW-1185">Reference proteome</keyword>
<evidence type="ECO:0000313" key="2">
    <source>
        <dbReference type="Proteomes" id="UP001153332"/>
    </source>
</evidence>
<accession>A0ACC2JGC8</accession>
<protein>
    <submittedName>
        <fullName evidence="1">Uncharacterized protein</fullName>
    </submittedName>
</protein>
<name>A0ACC2JGC8_9PEZI</name>
<dbReference type="EMBL" id="JAPUUL010001859">
    <property type="protein sequence ID" value="KAJ8126429.1"/>
    <property type="molecule type" value="Genomic_DNA"/>
</dbReference>
<sequence>MRKHAVLIGINEYYGAARNLDGCAEDVNAFAASLETHFGVTRIHKLVSAKAETARGTTLPTYRNVVETVRRAINEADEGDAFILHYSGHGSRTPSKIWGHSDQRQTLLLVTDPSQHSEKVSTLQDVELAALIWEMTRKKLVITVILDCCYSASLVSRADDNLPSGFGKIRGVDIEERRVLNEPVLFSPERLEQQLECKDGNGSARSAELLRHLLLEHDSALIAACRSDEKAHEHTFEGKCHGLLTGCIIDILNGNAERSRTLTFGRIHNLVVGKFRDLEKYDYQHVEFNGRRQQVVFDAEELPWHEATVTKIRRERVDLDAGIADGIFIGAQLAIYSPNACLSNLLEYDTPLAHCVVCAVQDWGSEATLSPVDATIPPGSKAVHQFEVLRNAIMSPRKAMLSSRKSQPQRQIQPTQDLMTASRGIVEFGRGVWIEATVQDLTDKLVHLSIFHNVLDLGTKNSRTLPAKIIGTMKRLEPRDAEALPWDDVELSRKNVSKKLRAKDPQKILSGDYVVLKITNRMTIHQYVTILYLEPSWTIKRLYPRRHESVVPVEGGKSIYYPIRVTASEDYPNQFESFVILATSHQLADIPDALLPELQKRAPVDTTRIDTVFRGHGIRRPADVPPPVEWAATRLDVLPVSAQDIARPRKFPFLHQFKISRAPAV</sequence>
<gene>
    <name evidence="1" type="ORF">O1611_g7207</name>
</gene>
<comment type="caution">
    <text evidence="1">The sequence shown here is derived from an EMBL/GenBank/DDBJ whole genome shotgun (WGS) entry which is preliminary data.</text>
</comment>
<reference evidence="1" key="1">
    <citation type="submission" date="2022-12" db="EMBL/GenBank/DDBJ databases">
        <title>Genome Sequence of Lasiodiplodia mahajangana.</title>
        <authorList>
            <person name="Buettner E."/>
        </authorList>
    </citation>
    <scope>NUCLEOTIDE SEQUENCE</scope>
    <source>
        <strain evidence="1">VT137</strain>
    </source>
</reference>
<evidence type="ECO:0000313" key="1">
    <source>
        <dbReference type="EMBL" id="KAJ8126429.1"/>
    </source>
</evidence>
<dbReference type="Proteomes" id="UP001153332">
    <property type="component" value="Unassembled WGS sequence"/>
</dbReference>
<organism evidence="1 2">
    <name type="scientific">Lasiodiplodia mahajangana</name>
    <dbReference type="NCBI Taxonomy" id="1108764"/>
    <lineage>
        <taxon>Eukaryota</taxon>
        <taxon>Fungi</taxon>
        <taxon>Dikarya</taxon>
        <taxon>Ascomycota</taxon>
        <taxon>Pezizomycotina</taxon>
        <taxon>Dothideomycetes</taxon>
        <taxon>Dothideomycetes incertae sedis</taxon>
        <taxon>Botryosphaeriales</taxon>
        <taxon>Botryosphaeriaceae</taxon>
        <taxon>Lasiodiplodia</taxon>
    </lineage>
</organism>